<protein>
    <recommendedName>
        <fullName evidence="10">Multiple PDZ domain protein</fullName>
    </recommendedName>
</protein>
<dbReference type="EMBL" id="CAJOAZ010000352">
    <property type="protein sequence ID" value="CAF3624898.1"/>
    <property type="molecule type" value="Genomic_DNA"/>
</dbReference>
<proteinExistence type="predicted"/>
<feature type="domain" description="PDZ" evidence="6">
    <location>
        <begin position="1231"/>
        <end position="1308"/>
    </location>
</feature>
<dbReference type="CDD" id="cd06674">
    <property type="entry name" value="PDZ11_MUPP1-PDZ9_PATJ-like"/>
    <property type="match status" value="1"/>
</dbReference>
<feature type="domain" description="PDZ" evidence="6">
    <location>
        <begin position="2252"/>
        <end position="2320"/>
    </location>
</feature>
<dbReference type="Gene3D" id="2.30.42.10">
    <property type="match status" value="11"/>
</dbReference>
<dbReference type="GO" id="GO:0016020">
    <property type="term" value="C:membrane"/>
    <property type="evidence" value="ECO:0007669"/>
    <property type="project" value="UniProtKB-SubCell"/>
</dbReference>
<feature type="domain" description="PDZ" evidence="6">
    <location>
        <begin position="1556"/>
        <end position="1630"/>
    </location>
</feature>
<accession>A0A818PR00</accession>
<dbReference type="InterPro" id="IPR051342">
    <property type="entry name" value="PDZ_scaffold"/>
</dbReference>
<evidence type="ECO:0000256" key="5">
    <source>
        <dbReference type="SAM" id="MobiDB-lite"/>
    </source>
</evidence>
<feature type="domain" description="PDZ" evidence="6">
    <location>
        <begin position="2028"/>
        <end position="2095"/>
    </location>
</feature>
<evidence type="ECO:0000256" key="2">
    <source>
        <dbReference type="ARBA" id="ARBA00022553"/>
    </source>
</evidence>
<dbReference type="CDD" id="cd06669">
    <property type="entry name" value="PDZ5_MUPP1-like"/>
    <property type="match status" value="1"/>
</dbReference>
<dbReference type="InterPro" id="IPR036034">
    <property type="entry name" value="PDZ_sf"/>
</dbReference>
<evidence type="ECO:0008006" key="10">
    <source>
        <dbReference type="Google" id="ProtNLM"/>
    </source>
</evidence>
<dbReference type="SUPFAM" id="SSF50156">
    <property type="entry name" value="PDZ domain-like"/>
    <property type="match status" value="11"/>
</dbReference>
<dbReference type="Gene3D" id="1.10.287.650">
    <property type="entry name" value="L27 domain"/>
    <property type="match status" value="1"/>
</dbReference>
<dbReference type="Proteomes" id="UP000663844">
    <property type="component" value="Unassembled WGS sequence"/>
</dbReference>
<dbReference type="FunFam" id="2.30.42.10:FF:000070">
    <property type="entry name" value="Multiple PDZ domain protein"/>
    <property type="match status" value="1"/>
</dbReference>
<feature type="compositionally biased region" description="Low complexity" evidence="5">
    <location>
        <begin position="1011"/>
        <end position="1028"/>
    </location>
</feature>
<feature type="domain" description="PDZ" evidence="6">
    <location>
        <begin position="104"/>
        <end position="161"/>
    </location>
</feature>
<feature type="compositionally biased region" description="Basic residues" evidence="5">
    <location>
        <begin position="852"/>
        <end position="863"/>
    </location>
</feature>
<feature type="region of interest" description="Disordered" evidence="5">
    <location>
        <begin position="1671"/>
        <end position="1697"/>
    </location>
</feature>
<evidence type="ECO:0000259" key="6">
    <source>
        <dbReference type="PROSITE" id="PS50106"/>
    </source>
</evidence>
<comment type="subcellular location">
    <subcellularLocation>
        <location evidence="1">Membrane</location>
    </subcellularLocation>
</comment>
<feature type="domain" description="L27" evidence="7">
    <location>
        <begin position="1"/>
        <end position="59"/>
    </location>
</feature>
<feature type="domain" description="PDZ" evidence="6">
    <location>
        <begin position="411"/>
        <end position="500"/>
    </location>
</feature>
<dbReference type="CDD" id="cd06673">
    <property type="entry name" value="PDZ10_MUPP1-PDZ8_PATJ-like"/>
    <property type="match status" value="1"/>
</dbReference>
<feature type="compositionally biased region" description="Low complexity" evidence="5">
    <location>
        <begin position="1978"/>
        <end position="1998"/>
    </location>
</feature>
<feature type="region of interest" description="Disordered" evidence="5">
    <location>
        <begin position="1088"/>
        <end position="1113"/>
    </location>
</feature>
<feature type="domain" description="PDZ" evidence="6">
    <location>
        <begin position="236"/>
        <end position="316"/>
    </location>
</feature>
<evidence type="ECO:0000256" key="4">
    <source>
        <dbReference type="ARBA" id="ARBA00023136"/>
    </source>
</evidence>
<dbReference type="CDD" id="cd06667">
    <property type="entry name" value="PDZ2_MUPP1-like"/>
    <property type="match status" value="1"/>
</dbReference>
<dbReference type="CDD" id="cd06671">
    <property type="entry name" value="PDZ7_MUPP1-PD6_PATJ-like"/>
    <property type="match status" value="1"/>
</dbReference>
<dbReference type="InterPro" id="IPR001478">
    <property type="entry name" value="PDZ"/>
</dbReference>
<evidence type="ECO:0000259" key="7">
    <source>
        <dbReference type="PROSITE" id="PS51022"/>
    </source>
</evidence>
<feature type="region of interest" description="Disordered" evidence="5">
    <location>
        <begin position="804"/>
        <end position="869"/>
    </location>
</feature>
<comment type="caution">
    <text evidence="8">The sequence shown here is derived from an EMBL/GenBank/DDBJ whole genome shotgun (WGS) entry which is preliminary data.</text>
</comment>
<feature type="compositionally biased region" description="Polar residues" evidence="5">
    <location>
        <begin position="2336"/>
        <end position="2348"/>
    </location>
</feature>
<dbReference type="PROSITE" id="PS50106">
    <property type="entry name" value="PDZ"/>
    <property type="match status" value="11"/>
</dbReference>
<feature type="domain" description="PDZ" evidence="6">
    <location>
        <begin position="719"/>
        <end position="796"/>
    </location>
</feature>
<organism evidence="8 9">
    <name type="scientific">Adineta steineri</name>
    <dbReference type="NCBI Taxonomy" id="433720"/>
    <lineage>
        <taxon>Eukaryota</taxon>
        <taxon>Metazoa</taxon>
        <taxon>Spiralia</taxon>
        <taxon>Gnathifera</taxon>
        <taxon>Rotifera</taxon>
        <taxon>Eurotatoria</taxon>
        <taxon>Bdelloidea</taxon>
        <taxon>Adinetida</taxon>
        <taxon>Adinetidae</taxon>
        <taxon>Adineta</taxon>
    </lineage>
</organism>
<feature type="domain" description="PDZ" evidence="6">
    <location>
        <begin position="552"/>
        <end position="641"/>
    </location>
</feature>
<dbReference type="PANTHER" id="PTHR19964:SF92">
    <property type="entry name" value="PATJ HOMOLOG"/>
    <property type="match status" value="1"/>
</dbReference>
<evidence type="ECO:0000256" key="3">
    <source>
        <dbReference type="ARBA" id="ARBA00022737"/>
    </source>
</evidence>
<feature type="compositionally biased region" description="Polar residues" evidence="5">
    <location>
        <begin position="1958"/>
        <end position="1977"/>
    </location>
</feature>
<feature type="region of interest" description="Disordered" evidence="5">
    <location>
        <begin position="1011"/>
        <end position="1075"/>
    </location>
</feature>
<feature type="domain" description="PDZ" evidence="6">
    <location>
        <begin position="1399"/>
        <end position="1494"/>
    </location>
</feature>
<keyword evidence="4" id="KW-0472">Membrane</keyword>
<feature type="compositionally biased region" description="Low complexity" evidence="5">
    <location>
        <begin position="1104"/>
        <end position="1113"/>
    </location>
</feature>
<feature type="compositionally biased region" description="Low complexity" evidence="5">
    <location>
        <begin position="2356"/>
        <end position="2365"/>
    </location>
</feature>
<dbReference type="InterPro" id="IPR004172">
    <property type="entry name" value="L27_dom"/>
</dbReference>
<feature type="compositionally biased region" description="Basic and acidic residues" evidence="5">
    <location>
        <begin position="1089"/>
        <end position="1103"/>
    </location>
</feature>
<feature type="region of interest" description="Disordered" evidence="5">
    <location>
        <begin position="2332"/>
        <end position="2373"/>
    </location>
</feature>
<feature type="compositionally biased region" description="Basic and acidic residues" evidence="5">
    <location>
        <begin position="1718"/>
        <end position="1729"/>
    </location>
</feature>
<dbReference type="PROSITE" id="PS51022">
    <property type="entry name" value="L27"/>
    <property type="match status" value="1"/>
</dbReference>
<evidence type="ECO:0000313" key="8">
    <source>
        <dbReference type="EMBL" id="CAF3624898.1"/>
    </source>
</evidence>
<gene>
    <name evidence="8" type="ORF">OXD698_LOCUS7630</name>
</gene>
<reference evidence="8" key="1">
    <citation type="submission" date="2021-02" db="EMBL/GenBank/DDBJ databases">
        <authorList>
            <person name="Nowell W R."/>
        </authorList>
    </citation>
    <scope>NUCLEOTIDE SEQUENCE</scope>
</reference>
<keyword evidence="3" id="KW-0677">Repeat</keyword>
<feature type="region of interest" description="Disordered" evidence="5">
    <location>
        <begin position="1886"/>
        <end position="2009"/>
    </location>
</feature>
<evidence type="ECO:0000256" key="1">
    <source>
        <dbReference type="ARBA" id="ARBA00004370"/>
    </source>
</evidence>
<evidence type="ECO:0000313" key="9">
    <source>
        <dbReference type="Proteomes" id="UP000663844"/>
    </source>
</evidence>
<feature type="compositionally biased region" description="Polar residues" evidence="5">
    <location>
        <begin position="1035"/>
        <end position="1054"/>
    </location>
</feature>
<dbReference type="PANTHER" id="PTHR19964">
    <property type="entry name" value="MULTIPLE PDZ DOMAIN PROTEIN"/>
    <property type="match status" value="1"/>
</dbReference>
<feature type="domain" description="PDZ" evidence="6">
    <location>
        <begin position="2153"/>
        <end position="2236"/>
    </location>
</feature>
<keyword evidence="2" id="KW-0597">Phosphoprotein</keyword>
<feature type="compositionally biased region" description="Polar residues" evidence="5">
    <location>
        <begin position="1886"/>
        <end position="1929"/>
    </location>
</feature>
<dbReference type="SMART" id="SM00228">
    <property type="entry name" value="PDZ"/>
    <property type="match status" value="11"/>
</dbReference>
<dbReference type="CDD" id="cd00136">
    <property type="entry name" value="PDZ_canonical"/>
    <property type="match status" value="2"/>
</dbReference>
<dbReference type="Pfam" id="PF00595">
    <property type="entry name" value="PDZ"/>
    <property type="match status" value="10"/>
</dbReference>
<sequence length="2373" mass="262010">MAQLCEASTILKRLSERLYQYSNCQQPDIDSLQQIIDSPLFNTLYNLQESFQQLKVEFEKGNPSIKNCSFDFDLEGHLKFISKKITNQNIKNNKRLANDNIVRKIILTKQTPDESLSFSIIEKKHRLFDINAIFIEGIQSNGIAELNGQLQIGDQIVCINDIYLNSKDTTLAFRAHQLLNDSTRLSIELVVISTTFDYPHAAVSTSNNDGHSCVPTLSTPFHVDMVLNTLWTQIEVVELTNDGSGLGFGITGNKSTGVVVKAIVPGSTVDKDGRIRTGDHIFQINHICVRGMSSEQVASILRQSSQQVRLVVARSIREPTSIDTTMNTPPLVSQRASLASETLIRPTNNVDLSLTGSSVPIINDNDTTLNSSQNKILLRTERLLESNHSFEKILENLHEQCQNEDGTEILDVTLEKGDDGLGITVAGYVSPDSTNNDAIAGIFIRDITENSVCARDARLAIGDQIVEVNDQSLSGFSNVQALYLLQNTSSSVRLKVRRHLDGTKYEKIKEMIALESAHQIDEKLKFQSQLDINEQMHQKWIKFLGNAYEILIADVYKPDNGGLGITLEGTVDIENGEEVRPHHYIRALLRDGPIGTEGTLKSGDELLEVNNQILYGKNHIHVIEILKRVKHQIKLVCARRKISEKTETTILTNNHNRSRSISFGKTAEIVVKAKSMGTLDGTDGSINLLSSIKRPIKYIKSRSLEVISNLALWSTSTMDVELNKGDNGLGFSVLDYQDPSNPSDSPVIVIRSLVPGGITQLDGRIVPGDRLVAVNDITLENMTLDDVIKILKSTAKGPVKLSVSKPLPYPKFKNDNDDKIVTDSDQDINNNQINERSSRLSKSKTSTEIVTNHKRSASSHRPSRSSSIKQAAVSAGIALSAPAILSKHEYMESLLNQENMRKKTEQRASSANRTYNRDKIFTKYSSLDKTAILKDKVRQLNLEEYLDLLPRKKSHTITTTQQLSTKITLNLPEFLCFQSDHIVLIPQIASYPSYDRLRGPSAFSTTKFNRQSANNNNINSQTTATTANLSGGGSPRSSYTSAKRLSRSRQIQETNNNNNNNNHDHQQQQTHISRPTSLRQTMNILDSKGCFHEPDLSSDDNHHSNNNNNNNYNIVLSSSSSSPLAHQHAINNVICPLTTSTTATTIVDEDANEVDTIIKQHELTLTNGNNNDDEKSSIITPRIKTPTTPIITSKWTSSRQSSRMASPALSTSSQSSGRIITFLNHEVIQLPVYLEREIRVKQNFDQLGLVVDAYVDEGVNGCYVRSITPTSTTTNQHGIRPGDYVLSINNESMKKISNAQARSVIRRASLMGSDICVIFIPGDEAKQFKDHTLDPHSTGSPIPPEIADLDDEQTLTKPISTTDEVVDSDIFDSNTNQQTYPTVIDSETLSATLWGPARTVILYRSEHVKSLGISIVGGKLDFSGPGNTIESCISGIFIKHVLPDSPAGRNGTLKTGDRILEVNGNDLRDASHDRAVDIIRAAQSPVHFIVQSLLDPSNPSSSTPDLPSIDYSNIPLIQSPSQNKISSINKHSPINERKTEDELIKQFGHLNGDLFYFDIKRSLSEINEPLGLSLIGHRDPNKLAVFVCDIQPNSLLDRDNRIHPGDQLLEVNGEILLGKAHSTVTPIIRSIKADTLNFVVLRNPNSINDMALNNQHAATARLRALAMTSNDAHLTSTSSKTERSQLTSSSIQHPSEQQMINDASHFHQRIHIPRHQPDVNEHKENDDRLTSTSVFPPPTHTFDETEYIPNKNEKKCSIPQITPITIDKKCSVADDLPTSSSSPLSPNRIITKPDVQTDNNEVSSFNHNICTHSTITEFHSNSSDVTSSICRFIPASSSSFDQQSCAYENNESSPTLPSLITTTTTTPSSLLVHEQANHANDKYLENKNQTNNDSLTNSTQISSSPKHNSIQQNKNETSPTHSSKITQSNDQEKLIDTILPLDDIVSSPTKEKSEENSSDTLTNPITTITNGTLTARISNMSSSSSSSSSLSVSTPSSSEHATKKQSLLPVTQQVVRRTSMSAPGPPITLILNKDQKGSFGLTLSQHDNEVWIQSVQPHGPADQQDIRAGDHLIQINGTSVEALKFTDVQNMLEHANSNQIHLTCIPYREPQAQPVVININQAESLPLLNTNDNETNKEDDPRTRSVLVGQETLIEIDRGQSGLGLSVVGGSDTQLTAIIIHDIYDGCAAQRDARLLVGDQILEVNSIDLRSATHEEAIQALRQASTVVRILVLRGKMLTEMMNEQDKFDVITIELIKKSGKGLGFSIIGRRHGFGVFISHILEGGCAEKDGRLMSGDLILEVNGQDLRNAAYEHVAYTLKTLPHGKVNIKIGRLKASSQSQNRPNSVGTDRKNRSRSSSSNFRRSSANKINDR</sequence>
<feature type="region of interest" description="Disordered" evidence="5">
    <location>
        <begin position="1718"/>
        <end position="1745"/>
    </location>
</feature>
<name>A0A818PR00_9BILA</name>
<feature type="compositionally biased region" description="Basic and acidic residues" evidence="5">
    <location>
        <begin position="812"/>
        <end position="822"/>
    </location>
</feature>